<dbReference type="EMBL" id="MN740791">
    <property type="protein sequence ID" value="QHU11866.1"/>
    <property type="molecule type" value="Genomic_DNA"/>
</dbReference>
<dbReference type="AlphaFoldDB" id="A0A6C0K452"/>
<proteinExistence type="predicted"/>
<accession>A0A6C0K452</accession>
<sequence>MIDFFQNKKTDNRITINFFIFDFQHQHIQRRKKKMKTLPPFFLSIHSILKEDE</sequence>
<organism evidence="1">
    <name type="scientific">viral metagenome</name>
    <dbReference type="NCBI Taxonomy" id="1070528"/>
    <lineage>
        <taxon>unclassified sequences</taxon>
        <taxon>metagenomes</taxon>
        <taxon>organismal metagenomes</taxon>
    </lineage>
</organism>
<protein>
    <submittedName>
        <fullName evidence="1">Uncharacterized protein</fullName>
    </submittedName>
</protein>
<reference evidence="1" key="1">
    <citation type="journal article" date="2020" name="Nature">
        <title>Giant virus diversity and host interactions through global metagenomics.</title>
        <authorList>
            <person name="Schulz F."/>
            <person name="Roux S."/>
            <person name="Paez-Espino D."/>
            <person name="Jungbluth S."/>
            <person name="Walsh D.A."/>
            <person name="Denef V.J."/>
            <person name="McMahon K.D."/>
            <person name="Konstantinidis K.T."/>
            <person name="Eloe-Fadrosh E.A."/>
            <person name="Kyrpides N.C."/>
            <person name="Woyke T."/>
        </authorList>
    </citation>
    <scope>NUCLEOTIDE SEQUENCE</scope>
    <source>
        <strain evidence="1">GVMAG-S-1101169-75</strain>
    </source>
</reference>
<evidence type="ECO:0000313" key="1">
    <source>
        <dbReference type="EMBL" id="QHU11866.1"/>
    </source>
</evidence>
<name>A0A6C0K452_9ZZZZ</name>